<dbReference type="InterPro" id="IPR005119">
    <property type="entry name" value="LysR_subst-bd"/>
</dbReference>
<dbReference type="SUPFAM" id="SSF46785">
    <property type="entry name" value="Winged helix' DNA-binding domain"/>
    <property type="match status" value="1"/>
</dbReference>
<protein>
    <submittedName>
        <fullName evidence="6">LysR family transcriptional regulator</fullName>
    </submittedName>
</protein>
<reference evidence="6 7" key="2">
    <citation type="submission" date="2024-01" db="EMBL/GenBank/DDBJ databases">
        <authorList>
            <person name="Xie X."/>
        </authorList>
    </citation>
    <scope>NUCLEOTIDE SEQUENCE [LARGE SCALE GENOMIC DNA]</scope>
    <source>
        <strain evidence="6">SCUT-1</strain>
    </source>
</reference>
<keyword evidence="3" id="KW-0238">DNA-binding</keyword>
<dbReference type="SUPFAM" id="SSF53850">
    <property type="entry name" value="Periplasmic binding protein-like II"/>
    <property type="match status" value="1"/>
</dbReference>
<dbReference type="Pfam" id="PF03466">
    <property type="entry name" value="LysR_substrate"/>
    <property type="match status" value="1"/>
</dbReference>
<comment type="caution">
    <text evidence="6">The sequence shown here is derived from an EMBL/GenBank/DDBJ whole genome shotgun (WGS) entry which is preliminary data.</text>
</comment>
<reference evidence="7" key="1">
    <citation type="submission" date="2023-07" db="EMBL/GenBank/DDBJ databases">
        <title>The carbon used by Thiothrix.</title>
        <authorList>
            <person name="Chen L."/>
        </authorList>
    </citation>
    <scope>NUCLEOTIDE SEQUENCE [LARGE SCALE GENOMIC DNA]</scope>
</reference>
<comment type="similarity">
    <text evidence="1">Belongs to the LysR transcriptional regulatory family.</text>
</comment>
<evidence type="ECO:0000313" key="6">
    <source>
        <dbReference type="EMBL" id="MEB4592675.1"/>
    </source>
</evidence>
<evidence type="ECO:0000256" key="3">
    <source>
        <dbReference type="ARBA" id="ARBA00023125"/>
    </source>
</evidence>
<gene>
    <name evidence="6" type="ORF">VSS37_16955</name>
</gene>
<evidence type="ECO:0000256" key="4">
    <source>
        <dbReference type="ARBA" id="ARBA00023163"/>
    </source>
</evidence>
<evidence type="ECO:0000313" key="7">
    <source>
        <dbReference type="Proteomes" id="UP001308005"/>
    </source>
</evidence>
<dbReference type="Pfam" id="PF00126">
    <property type="entry name" value="HTH_1"/>
    <property type="match status" value="1"/>
</dbReference>
<keyword evidence="2" id="KW-0805">Transcription regulation</keyword>
<dbReference type="Gene3D" id="3.40.190.290">
    <property type="match status" value="1"/>
</dbReference>
<dbReference type="Gene3D" id="1.10.10.10">
    <property type="entry name" value="Winged helix-like DNA-binding domain superfamily/Winged helix DNA-binding domain"/>
    <property type="match status" value="1"/>
</dbReference>
<evidence type="ECO:0000256" key="2">
    <source>
        <dbReference type="ARBA" id="ARBA00023015"/>
    </source>
</evidence>
<keyword evidence="4" id="KW-0804">Transcription</keyword>
<dbReference type="Proteomes" id="UP001308005">
    <property type="component" value="Unassembled WGS sequence"/>
</dbReference>
<evidence type="ECO:0000256" key="1">
    <source>
        <dbReference type="ARBA" id="ARBA00009437"/>
    </source>
</evidence>
<dbReference type="EMBL" id="JAYMYJ010000142">
    <property type="protein sequence ID" value="MEB4592675.1"/>
    <property type="molecule type" value="Genomic_DNA"/>
</dbReference>
<dbReference type="InterPro" id="IPR036390">
    <property type="entry name" value="WH_DNA-bd_sf"/>
</dbReference>
<accession>A0ABU6D0S7</accession>
<keyword evidence="7" id="KW-1185">Reference proteome</keyword>
<dbReference type="InterPro" id="IPR036388">
    <property type="entry name" value="WH-like_DNA-bd_sf"/>
</dbReference>
<dbReference type="CDD" id="cd08419">
    <property type="entry name" value="PBP2_CbbR_RubisCO_like"/>
    <property type="match status" value="1"/>
</dbReference>
<dbReference type="PROSITE" id="PS50931">
    <property type="entry name" value="HTH_LYSR"/>
    <property type="match status" value="1"/>
</dbReference>
<dbReference type="RefSeq" id="WP_324697097.1">
    <property type="nucleotide sequence ID" value="NZ_JAYMYJ010000142.1"/>
</dbReference>
<dbReference type="PANTHER" id="PTHR30126:SF5">
    <property type="entry name" value="HTH-TYPE TRANSCRIPTIONAL ACTIVATOR CMPR"/>
    <property type="match status" value="1"/>
</dbReference>
<evidence type="ECO:0000259" key="5">
    <source>
        <dbReference type="PROSITE" id="PS50931"/>
    </source>
</evidence>
<proteinExistence type="inferred from homology"/>
<name>A0ABU6D0S7_9GAMM</name>
<organism evidence="6 7">
    <name type="scientific">Candidatus Thiothrix phosphatis</name>
    <dbReference type="NCBI Taxonomy" id="3112415"/>
    <lineage>
        <taxon>Bacteria</taxon>
        <taxon>Pseudomonadati</taxon>
        <taxon>Pseudomonadota</taxon>
        <taxon>Gammaproteobacteria</taxon>
        <taxon>Thiotrichales</taxon>
        <taxon>Thiotrichaceae</taxon>
        <taxon>Thiothrix</taxon>
    </lineage>
</organism>
<dbReference type="PRINTS" id="PR00039">
    <property type="entry name" value="HTHLYSR"/>
</dbReference>
<sequence>MHLSLRQIRIFEAVAQHQSYTRAAEKLHMTQPAVSMQIKQLEEDSGLALFERQGKRMCLTQTGHDLLHHASQVLQAYNDLLVAMEERKGVKGGHLIVSVATTANYFVTQLLAEFSRLHEGINVTLDVTNRHMLLDQLENHEPDMVIMGEPPKGYNLQSERLMENPLVMIAAPDHPFARQQATLTLDEVLSERFIIREKGSGTRSAIERHIQNFNKTCGSTLEMRSNETIKHAVEAGLGLGIVSLHTIQPELESGRLTTLNVEHFPIRRYWHIVMRKGKRLSPIAQEFKRFVMQEAPRFVQAWA</sequence>
<dbReference type="PANTHER" id="PTHR30126">
    <property type="entry name" value="HTH-TYPE TRANSCRIPTIONAL REGULATOR"/>
    <property type="match status" value="1"/>
</dbReference>
<dbReference type="InterPro" id="IPR000847">
    <property type="entry name" value="LysR_HTH_N"/>
</dbReference>
<feature type="domain" description="HTH lysR-type" evidence="5">
    <location>
        <begin position="3"/>
        <end position="60"/>
    </location>
</feature>